<sequence length="87" mass="10196">MEQEGKEVTHTSRAATTSHCWSQEARESEELTNILHRAYDNVMVEMEELKPKGRGHVRYLTKMPTWNPLTRFKSFQGFEQEDVQKIG</sequence>
<feature type="compositionally biased region" description="Basic and acidic residues" evidence="1">
    <location>
        <begin position="1"/>
        <end position="10"/>
    </location>
</feature>
<evidence type="ECO:0000313" key="3">
    <source>
        <dbReference type="Proteomes" id="UP000289738"/>
    </source>
</evidence>
<dbReference type="Proteomes" id="UP000289738">
    <property type="component" value="Chromosome B02"/>
</dbReference>
<dbReference type="EMBL" id="SDMP01000012">
    <property type="protein sequence ID" value="RYR25123.1"/>
    <property type="molecule type" value="Genomic_DNA"/>
</dbReference>
<reference evidence="2 3" key="1">
    <citation type="submission" date="2019-01" db="EMBL/GenBank/DDBJ databases">
        <title>Sequencing of cultivated peanut Arachis hypogaea provides insights into genome evolution and oil improvement.</title>
        <authorList>
            <person name="Chen X."/>
        </authorList>
    </citation>
    <scope>NUCLEOTIDE SEQUENCE [LARGE SCALE GENOMIC DNA]</scope>
    <source>
        <strain evidence="3">cv. Fuhuasheng</strain>
        <tissue evidence="2">Leaves</tissue>
    </source>
</reference>
<keyword evidence="3" id="KW-1185">Reference proteome</keyword>
<name>A0A445AFC4_ARAHY</name>
<organism evidence="2 3">
    <name type="scientific">Arachis hypogaea</name>
    <name type="common">Peanut</name>
    <dbReference type="NCBI Taxonomy" id="3818"/>
    <lineage>
        <taxon>Eukaryota</taxon>
        <taxon>Viridiplantae</taxon>
        <taxon>Streptophyta</taxon>
        <taxon>Embryophyta</taxon>
        <taxon>Tracheophyta</taxon>
        <taxon>Spermatophyta</taxon>
        <taxon>Magnoliopsida</taxon>
        <taxon>eudicotyledons</taxon>
        <taxon>Gunneridae</taxon>
        <taxon>Pentapetalae</taxon>
        <taxon>rosids</taxon>
        <taxon>fabids</taxon>
        <taxon>Fabales</taxon>
        <taxon>Fabaceae</taxon>
        <taxon>Papilionoideae</taxon>
        <taxon>50 kb inversion clade</taxon>
        <taxon>dalbergioids sensu lato</taxon>
        <taxon>Dalbergieae</taxon>
        <taxon>Pterocarpus clade</taxon>
        <taxon>Arachis</taxon>
    </lineage>
</organism>
<proteinExistence type="predicted"/>
<gene>
    <name evidence="2" type="ORF">Ahy_B02g058752</name>
</gene>
<accession>A0A445AFC4</accession>
<evidence type="ECO:0000313" key="2">
    <source>
        <dbReference type="EMBL" id="RYR25123.1"/>
    </source>
</evidence>
<protein>
    <submittedName>
        <fullName evidence="2">Uncharacterized protein</fullName>
    </submittedName>
</protein>
<feature type="region of interest" description="Disordered" evidence="1">
    <location>
        <begin position="1"/>
        <end position="26"/>
    </location>
</feature>
<feature type="compositionally biased region" description="Polar residues" evidence="1">
    <location>
        <begin position="11"/>
        <end position="21"/>
    </location>
</feature>
<comment type="caution">
    <text evidence="2">The sequence shown here is derived from an EMBL/GenBank/DDBJ whole genome shotgun (WGS) entry which is preliminary data.</text>
</comment>
<evidence type="ECO:0000256" key="1">
    <source>
        <dbReference type="SAM" id="MobiDB-lite"/>
    </source>
</evidence>
<dbReference type="AlphaFoldDB" id="A0A445AFC4"/>